<dbReference type="AlphaFoldDB" id="A0A5Q8BTP2"/>
<dbReference type="InterPro" id="IPR000182">
    <property type="entry name" value="GNAT_dom"/>
</dbReference>
<dbReference type="GO" id="GO:0016747">
    <property type="term" value="F:acyltransferase activity, transferring groups other than amino-acyl groups"/>
    <property type="evidence" value="ECO:0007669"/>
    <property type="project" value="InterPro"/>
</dbReference>
<feature type="domain" description="N-acetyltransferase" evidence="1">
    <location>
        <begin position="7"/>
        <end position="165"/>
    </location>
</feature>
<dbReference type="EMBL" id="PKQJ01000027">
    <property type="protein sequence ID" value="PLC45089.1"/>
    <property type="molecule type" value="Genomic_DNA"/>
</dbReference>
<dbReference type="Pfam" id="PF13673">
    <property type="entry name" value="Acetyltransf_10"/>
    <property type="match status" value="1"/>
</dbReference>
<evidence type="ECO:0000259" key="1">
    <source>
        <dbReference type="PROSITE" id="PS51186"/>
    </source>
</evidence>
<evidence type="ECO:0000313" key="2">
    <source>
        <dbReference type="EMBL" id="PLC45089.1"/>
    </source>
</evidence>
<comment type="caution">
    <text evidence="2">The sequence shown here is derived from an EMBL/GenBank/DDBJ whole genome shotgun (WGS) entry which is preliminary data.</text>
</comment>
<dbReference type="PROSITE" id="PS51186">
    <property type="entry name" value="GNAT"/>
    <property type="match status" value="1"/>
</dbReference>
<reference evidence="2 3" key="1">
    <citation type="journal article" date="2018" name="Genome Announc.">
        <title>Draft Genome Sequence of Lactobacillus paracasei DUP 13076, Which Exhibits Potent Antipathogenic Effects against Salmonella enterica Serovars Enteritidis, Typhimurium, and Heidelberg.</title>
        <authorList>
            <person name="Muyyarikkandy M.S."/>
            <person name="Alqahtani F.H."/>
            <person name="Mandoiu I."/>
            <person name="Amalaradjou M.A."/>
        </authorList>
    </citation>
    <scope>NUCLEOTIDE SEQUENCE [LARGE SCALE GENOMIC DNA]</scope>
    <source>
        <strain evidence="2 3">DUP 13076</strain>
    </source>
</reference>
<dbReference type="KEGG" id="lce:LC2W_0380"/>
<accession>A0A5Q8BTP2</accession>
<evidence type="ECO:0000313" key="3">
    <source>
        <dbReference type="Proteomes" id="UP000234512"/>
    </source>
</evidence>
<proteinExistence type="predicted"/>
<dbReference type="KEGG" id="lcs:LCBD_0385"/>
<dbReference type="SUPFAM" id="SSF55729">
    <property type="entry name" value="Acyl-CoA N-acyltransferases (Nat)"/>
    <property type="match status" value="1"/>
</dbReference>
<organism evidence="2 3">
    <name type="scientific">Lacticaseibacillus paracasei</name>
    <name type="common">Lactobacillus paracasei</name>
    <dbReference type="NCBI Taxonomy" id="1597"/>
    <lineage>
        <taxon>Bacteria</taxon>
        <taxon>Bacillati</taxon>
        <taxon>Bacillota</taxon>
        <taxon>Bacilli</taxon>
        <taxon>Lactobacillales</taxon>
        <taxon>Lactobacillaceae</taxon>
        <taxon>Lacticaseibacillus</taxon>
    </lineage>
</organism>
<dbReference type="InterPro" id="IPR016181">
    <property type="entry name" value="Acyl_CoA_acyltransferase"/>
</dbReference>
<dbReference type="RefSeq" id="WP_012490937.1">
    <property type="nucleotide sequence ID" value="NC_010999.1"/>
</dbReference>
<protein>
    <submittedName>
        <fullName evidence="2">N-acetyltransferase</fullName>
    </submittedName>
</protein>
<dbReference type="Gene3D" id="3.40.630.30">
    <property type="match status" value="1"/>
</dbReference>
<sequence length="165" mass="19298">MIEIQRIPKRLAIAEDLPRLEELLCNAKQQMAKDGVTQWTSDYPNREHLLQDITKQQLWVFGDAIKAMVVLEKQLTLWHVKRLVVDARFSGDGIASSILETIKQSMMEANVTEVHICTNHTNLRMIHLIQQQSFSPFRRYHAQDRESLGEFIEFSYSRFVDSLPW</sequence>
<name>A0A5Q8BTP2_LACPA</name>
<accession>K0MSJ1</accession>
<gene>
    <name evidence="2" type="ORF">C0Q90_14620</name>
</gene>
<dbReference type="Proteomes" id="UP000234512">
    <property type="component" value="Unassembled WGS sequence"/>
</dbReference>